<evidence type="ECO:0000313" key="8">
    <source>
        <dbReference type="Proteomes" id="UP000559626"/>
    </source>
</evidence>
<dbReference type="PANTHER" id="PTHR42852:SF6">
    <property type="entry name" value="THIOL:DISULFIDE INTERCHANGE PROTEIN DSBE"/>
    <property type="match status" value="1"/>
</dbReference>
<protein>
    <submittedName>
        <fullName evidence="7">AhpC/TSA family protein</fullName>
    </submittedName>
</protein>
<keyword evidence="5" id="KW-0732">Signal</keyword>
<evidence type="ECO:0000259" key="6">
    <source>
        <dbReference type="PROSITE" id="PS51352"/>
    </source>
</evidence>
<dbReference type="Gene3D" id="3.40.30.10">
    <property type="entry name" value="Glutaredoxin"/>
    <property type="match status" value="1"/>
</dbReference>
<reference evidence="7 8" key="1">
    <citation type="submission" date="2020-04" db="EMBL/GenBank/DDBJ databases">
        <title>Hymenobacter polaris sp. nov., isolated from Arctic soil.</title>
        <authorList>
            <person name="Dahal R.H."/>
        </authorList>
    </citation>
    <scope>NUCLEOTIDE SEQUENCE [LARGE SCALE GENOMIC DNA]</scope>
    <source>
        <strain evidence="7 8">RP-2-7</strain>
    </source>
</reference>
<dbReference type="InterPro" id="IPR050553">
    <property type="entry name" value="Thioredoxin_ResA/DsbE_sf"/>
</dbReference>
<feature type="chain" id="PRO_5030754466" evidence="5">
    <location>
        <begin position="23"/>
        <end position="382"/>
    </location>
</feature>
<organism evidence="7 8">
    <name type="scientific">Hymenobacter polaris</name>
    <dbReference type="NCBI Taxonomy" id="2682546"/>
    <lineage>
        <taxon>Bacteria</taxon>
        <taxon>Pseudomonadati</taxon>
        <taxon>Bacteroidota</taxon>
        <taxon>Cytophagia</taxon>
        <taxon>Cytophagales</taxon>
        <taxon>Hymenobacteraceae</taxon>
        <taxon>Hymenobacter</taxon>
    </lineage>
</organism>
<evidence type="ECO:0000256" key="5">
    <source>
        <dbReference type="SAM" id="SignalP"/>
    </source>
</evidence>
<evidence type="ECO:0000256" key="4">
    <source>
        <dbReference type="ARBA" id="ARBA00023284"/>
    </source>
</evidence>
<dbReference type="PANTHER" id="PTHR42852">
    <property type="entry name" value="THIOL:DISULFIDE INTERCHANGE PROTEIN DSBE"/>
    <property type="match status" value="1"/>
</dbReference>
<keyword evidence="8" id="KW-1185">Reference proteome</keyword>
<comment type="subcellular location">
    <subcellularLocation>
        <location evidence="1">Cell envelope</location>
    </subcellularLocation>
</comment>
<dbReference type="InterPro" id="IPR000866">
    <property type="entry name" value="AhpC/TSA"/>
</dbReference>
<evidence type="ECO:0000256" key="1">
    <source>
        <dbReference type="ARBA" id="ARBA00004196"/>
    </source>
</evidence>
<evidence type="ECO:0000256" key="3">
    <source>
        <dbReference type="ARBA" id="ARBA00023157"/>
    </source>
</evidence>
<dbReference type="Pfam" id="PF14289">
    <property type="entry name" value="DUF4369"/>
    <property type="match status" value="1"/>
</dbReference>
<dbReference type="InterPro" id="IPR013766">
    <property type="entry name" value="Thioredoxin_domain"/>
</dbReference>
<dbReference type="Pfam" id="PF00578">
    <property type="entry name" value="AhpC-TSA"/>
    <property type="match status" value="1"/>
</dbReference>
<dbReference type="InterPro" id="IPR036249">
    <property type="entry name" value="Thioredoxin-like_sf"/>
</dbReference>
<gene>
    <name evidence="7" type="ORF">HHL22_11225</name>
</gene>
<dbReference type="CDD" id="cd02966">
    <property type="entry name" value="TlpA_like_family"/>
    <property type="match status" value="1"/>
</dbReference>
<dbReference type="GO" id="GO:0030313">
    <property type="term" value="C:cell envelope"/>
    <property type="evidence" value="ECO:0007669"/>
    <property type="project" value="UniProtKB-SubCell"/>
</dbReference>
<dbReference type="InterPro" id="IPR025380">
    <property type="entry name" value="DUF4369"/>
</dbReference>
<accession>A0A7Y0AEB7</accession>
<feature type="signal peptide" evidence="5">
    <location>
        <begin position="1"/>
        <end position="22"/>
    </location>
</feature>
<dbReference type="PROSITE" id="PS00194">
    <property type="entry name" value="THIOREDOXIN_1"/>
    <property type="match status" value="1"/>
</dbReference>
<keyword evidence="2" id="KW-0201">Cytochrome c-type biogenesis</keyword>
<evidence type="ECO:0000313" key="7">
    <source>
        <dbReference type="EMBL" id="NML65778.1"/>
    </source>
</evidence>
<sequence length="382" mass="41988">MKLTRLLPLALATLLAPTTLLAQGGSYTVQGRLNPKTPATKAYLRYWVAQKIVADSAEVVKGRFTFKGQVTDPMPAYLFVLRPGTKPTGLANRSYKLYLEPGTIKLSSPDSLPNATLSGTPLNVAQARLATQLRPISERAWALGAAFRNNSPKLQDTVFAADQDRRLHAAWDDEKAGQKQFIRSTPQSMVSLFVLDELSYNILDPAVMGPLFDGLAPAVRNSKLGQEYAIKLARARKLAVGNLAPDFTQNDPNGKPVKLSDYRGKYVLVDFWASWCGPCRQENPNVVASYNKFKDKNFTVLSVSLDQLSGREDWLKAIEADHLTWTQLSDLKGGNNEVAQLYDIQAIPQNLLIDPNGRIVAKNLRGEELSQKLAAVLPAAAQ</sequence>
<dbReference type="PROSITE" id="PS51352">
    <property type="entry name" value="THIOREDOXIN_2"/>
    <property type="match status" value="1"/>
</dbReference>
<dbReference type="GO" id="GO:0016491">
    <property type="term" value="F:oxidoreductase activity"/>
    <property type="evidence" value="ECO:0007669"/>
    <property type="project" value="InterPro"/>
</dbReference>
<dbReference type="EMBL" id="JABBGH010000002">
    <property type="protein sequence ID" value="NML65778.1"/>
    <property type="molecule type" value="Genomic_DNA"/>
</dbReference>
<keyword evidence="4" id="KW-0676">Redox-active center</keyword>
<evidence type="ECO:0000256" key="2">
    <source>
        <dbReference type="ARBA" id="ARBA00022748"/>
    </source>
</evidence>
<dbReference type="Proteomes" id="UP000559626">
    <property type="component" value="Unassembled WGS sequence"/>
</dbReference>
<dbReference type="AlphaFoldDB" id="A0A7Y0AEB7"/>
<dbReference type="GO" id="GO:0017004">
    <property type="term" value="P:cytochrome complex assembly"/>
    <property type="evidence" value="ECO:0007669"/>
    <property type="project" value="UniProtKB-KW"/>
</dbReference>
<dbReference type="RefSeq" id="WP_169531322.1">
    <property type="nucleotide sequence ID" value="NZ_JABBGH010000002.1"/>
</dbReference>
<keyword evidence="3" id="KW-1015">Disulfide bond</keyword>
<feature type="domain" description="Thioredoxin" evidence="6">
    <location>
        <begin position="238"/>
        <end position="382"/>
    </location>
</feature>
<comment type="caution">
    <text evidence="7">The sequence shown here is derived from an EMBL/GenBank/DDBJ whole genome shotgun (WGS) entry which is preliminary data.</text>
</comment>
<dbReference type="SUPFAM" id="SSF52833">
    <property type="entry name" value="Thioredoxin-like"/>
    <property type="match status" value="1"/>
</dbReference>
<dbReference type="GO" id="GO:0016209">
    <property type="term" value="F:antioxidant activity"/>
    <property type="evidence" value="ECO:0007669"/>
    <property type="project" value="InterPro"/>
</dbReference>
<dbReference type="InterPro" id="IPR017937">
    <property type="entry name" value="Thioredoxin_CS"/>
</dbReference>
<name>A0A7Y0AEB7_9BACT</name>
<proteinExistence type="predicted"/>